<dbReference type="GO" id="GO:0046872">
    <property type="term" value="F:metal ion binding"/>
    <property type="evidence" value="ECO:0007669"/>
    <property type="project" value="UniProtKB-KW"/>
</dbReference>
<reference evidence="9" key="2">
    <citation type="submission" date="2021-04" db="EMBL/GenBank/DDBJ databases">
        <authorList>
            <person name="Gilroy R."/>
        </authorList>
    </citation>
    <scope>NUCLEOTIDE SEQUENCE</scope>
    <source>
        <strain evidence="9">A6-441</strain>
    </source>
</reference>
<feature type="binding site" evidence="7">
    <location>
        <position position="190"/>
    </location>
    <ligand>
        <name>Zn(2+)</name>
        <dbReference type="ChEBI" id="CHEBI:29105"/>
    </ligand>
</feature>
<feature type="binding site" evidence="7">
    <location>
        <position position="186"/>
    </location>
    <ligand>
        <name>Zn(2+)</name>
        <dbReference type="ChEBI" id="CHEBI:29105"/>
    </ligand>
</feature>
<comment type="caution">
    <text evidence="9">The sequence shown here is derived from an EMBL/GenBank/DDBJ whole genome shotgun (WGS) entry which is preliminary data.</text>
</comment>
<organism evidence="9 10">
    <name type="scientific">Candidatus Fusobacterium pullicola</name>
    <dbReference type="NCBI Taxonomy" id="2838601"/>
    <lineage>
        <taxon>Bacteria</taxon>
        <taxon>Fusobacteriati</taxon>
        <taxon>Fusobacteriota</taxon>
        <taxon>Fusobacteriia</taxon>
        <taxon>Fusobacteriales</taxon>
        <taxon>Fusobacteriaceae</taxon>
        <taxon>Fusobacterium</taxon>
    </lineage>
</organism>
<dbReference type="PANTHER" id="PTHR20855">
    <property type="entry name" value="ADIPOR/PROGESTIN RECEPTOR-RELATED"/>
    <property type="match status" value="1"/>
</dbReference>
<evidence type="ECO:0000256" key="1">
    <source>
        <dbReference type="ARBA" id="ARBA00004651"/>
    </source>
</evidence>
<evidence type="ECO:0000256" key="7">
    <source>
        <dbReference type="PIRSR" id="PIRSR604254-1"/>
    </source>
</evidence>
<dbReference type="AlphaFoldDB" id="A0A9E2KWB1"/>
<evidence type="ECO:0000313" key="10">
    <source>
        <dbReference type="Proteomes" id="UP000724657"/>
    </source>
</evidence>
<dbReference type="InterPro" id="IPR004254">
    <property type="entry name" value="AdipoR/HlyIII-related"/>
</dbReference>
<sequence length="208" mass="23822">MEEISRAEEWVNSLTHYFGVILALIGTGALIVKTLESNNTGYFIGSMFFCFSLVLLYSMSGTYHILYTGNLKKIFKILDHSAIYILIAGSYTPYLLGFFDGKIKWILFFIQWGIALIGIIFKVFFIGKFKIFSTLIYLFMGWMIIFVFDDLKNLISPLSLKLLIAGGISYSIGTIFYAMKKIKFMHGVWHLFVLAGSIFNYLSVYFIL</sequence>
<dbReference type="GO" id="GO:0140911">
    <property type="term" value="F:pore-forming activity"/>
    <property type="evidence" value="ECO:0007669"/>
    <property type="project" value="InterPro"/>
</dbReference>
<dbReference type="PANTHER" id="PTHR20855:SF3">
    <property type="entry name" value="LD03007P"/>
    <property type="match status" value="1"/>
</dbReference>
<evidence type="ECO:0000313" key="9">
    <source>
        <dbReference type="EMBL" id="MBU3841531.1"/>
    </source>
</evidence>
<dbReference type="InterPro" id="IPR005744">
    <property type="entry name" value="Hy-lIII"/>
</dbReference>
<feature type="transmembrane region" description="Helical" evidence="8">
    <location>
        <begin position="188"/>
        <end position="207"/>
    </location>
</feature>
<name>A0A9E2KWB1_9FUSO</name>
<feature type="binding site" evidence="7">
    <location>
        <position position="64"/>
    </location>
    <ligand>
        <name>Zn(2+)</name>
        <dbReference type="ChEBI" id="CHEBI:29105"/>
    </ligand>
</feature>
<keyword evidence="4 8" id="KW-0812">Transmembrane</keyword>
<feature type="transmembrane region" description="Helical" evidence="8">
    <location>
        <begin position="81"/>
        <end position="99"/>
    </location>
</feature>
<protein>
    <submittedName>
        <fullName evidence="9">Hemolysin III family protein</fullName>
    </submittedName>
</protein>
<keyword evidence="3" id="KW-1003">Cell membrane</keyword>
<accession>A0A9E2KWB1</accession>
<reference evidence="9" key="1">
    <citation type="journal article" date="2021" name="PeerJ">
        <title>Extensive microbial diversity within the chicken gut microbiome revealed by metagenomics and culture.</title>
        <authorList>
            <person name="Gilroy R."/>
            <person name="Ravi A."/>
            <person name="Getino M."/>
            <person name="Pursley I."/>
            <person name="Horton D.L."/>
            <person name="Alikhan N.F."/>
            <person name="Baker D."/>
            <person name="Gharbi K."/>
            <person name="Hall N."/>
            <person name="Watson M."/>
            <person name="Adriaenssens E.M."/>
            <person name="Foster-Nyarko E."/>
            <person name="Jarju S."/>
            <person name="Secka A."/>
            <person name="Antonio M."/>
            <person name="Oren A."/>
            <person name="Chaudhuri R.R."/>
            <person name="La Ragione R."/>
            <person name="Hildebrand F."/>
            <person name="Pallen M.J."/>
        </authorList>
    </citation>
    <scope>NUCLEOTIDE SEQUENCE</scope>
    <source>
        <strain evidence="9">A6-441</strain>
    </source>
</reference>
<dbReference type="GO" id="GO:0005886">
    <property type="term" value="C:plasma membrane"/>
    <property type="evidence" value="ECO:0007669"/>
    <property type="project" value="UniProtKB-SubCell"/>
</dbReference>
<feature type="transmembrane region" description="Helical" evidence="8">
    <location>
        <begin position="14"/>
        <end position="35"/>
    </location>
</feature>
<keyword evidence="7" id="KW-0479">Metal-binding</keyword>
<comment type="similarity">
    <text evidence="2">Belongs to the UPF0073 (Hly-III) family.</text>
</comment>
<evidence type="ECO:0000256" key="5">
    <source>
        <dbReference type="ARBA" id="ARBA00022989"/>
    </source>
</evidence>
<keyword evidence="5 8" id="KW-1133">Transmembrane helix</keyword>
<keyword evidence="6 8" id="KW-0472">Membrane</keyword>
<evidence type="ECO:0000256" key="8">
    <source>
        <dbReference type="SAM" id="Phobius"/>
    </source>
</evidence>
<feature type="transmembrane region" description="Helical" evidence="8">
    <location>
        <begin position="131"/>
        <end position="148"/>
    </location>
</feature>
<dbReference type="Pfam" id="PF03006">
    <property type="entry name" value="HlyIII"/>
    <property type="match status" value="1"/>
</dbReference>
<feature type="transmembrane region" description="Helical" evidence="8">
    <location>
        <begin position="41"/>
        <end position="60"/>
    </location>
</feature>
<keyword evidence="7" id="KW-0862">Zinc</keyword>
<evidence type="ECO:0000256" key="6">
    <source>
        <dbReference type="ARBA" id="ARBA00023136"/>
    </source>
</evidence>
<comment type="subcellular location">
    <subcellularLocation>
        <location evidence="1">Cell membrane</location>
        <topology evidence="1">Multi-pass membrane protein</topology>
    </subcellularLocation>
</comment>
<feature type="transmembrane region" description="Helical" evidence="8">
    <location>
        <begin position="154"/>
        <end position="176"/>
    </location>
</feature>
<evidence type="ECO:0000256" key="4">
    <source>
        <dbReference type="ARBA" id="ARBA00022692"/>
    </source>
</evidence>
<evidence type="ECO:0000256" key="2">
    <source>
        <dbReference type="ARBA" id="ARBA00008488"/>
    </source>
</evidence>
<dbReference type="Proteomes" id="UP000724657">
    <property type="component" value="Unassembled WGS sequence"/>
</dbReference>
<proteinExistence type="inferred from homology"/>
<gene>
    <name evidence="9" type="ORF">IAA47_00780</name>
</gene>
<evidence type="ECO:0000256" key="3">
    <source>
        <dbReference type="ARBA" id="ARBA00022475"/>
    </source>
</evidence>
<dbReference type="NCBIfam" id="TIGR01065">
    <property type="entry name" value="hlyIII"/>
    <property type="match status" value="1"/>
</dbReference>
<feature type="transmembrane region" description="Helical" evidence="8">
    <location>
        <begin position="105"/>
        <end position="124"/>
    </location>
</feature>
<dbReference type="EMBL" id="JAHLFN010000011">
    <property type="protein sequence ID" value="MBU3841531.1"/>
    <property type="molecule type" value="Genomic_DNA"/>
</dbReference>